<dbReference type="AlphaFoldDB" id="A0A0E9N0G9"/>
<organism evidence="1 2">
    <name type="scientific">Flavihumibacter petaseus NBRC 106054</name>
    <dbReference type="NCBI Taxonomy" id="1220578"/>
    <lineage>
        <taxon>Bacteria</taxon>
        <taxon>Pseudomonadati</taxon>
        <taxon>Bacteroidota</taxon>
        <taxon>Chitinophagia</taxon>
        <taxon>Chitinophagales</taxon>
        <taxon>Chitinophagaceae</taxon>
        <taxon>Flavihumibacter</taxon>
    </lineage>
</organism>
<sequence length="72" mass="7940">MSFQAYIDNIKLKTGKSPADFRKLAKKKGFLDKAGIKATVKATQITDWLKADFQLGSGHAMAIYATFKGKTE</sequence>
<dbReference type="EMBL" id="BBWV01000002">
    <property type="protein sequence ID" value="GAO43126.1"/>
    <property type="molecule type" value="Genomic_DNA"/>
</dbReference>
<protein>
    <recommendedName>
        <fullName evidence="3">DUF4287 domain-containing protein</fullName>
    </recommendedName>
</protein>
<comment type="caution">
    <text evidence="1">The sequence shown here is derived from an EMBL/GenBank/DDBJ whole genome shotgun (WGS) entry which is preliminary data.</text>
</comment>
<dbReference type="STRING" id="1220578.FPE01S_02_02300"/>
<dbReference type="InterPro" id="IPR025629">
    <property type="entry name" value="DUF4287"/>
</dbReference>
<evidence type="ECO:0008006" key="3">
    <source>
        <dbReference type="Google" id="ProtNLM"/>
    </source>
</evidence>
<dbReference type="Pfam" id="PF14117">
    <property type="entry name" value="DUF4287"/>
    <property type="match status" value="1"/>
</dbReference>
<proteinExistence type="predicted"/>
<name>A0A0E9N0G9_9BACT</name>
<dbReference type="OrthoDB" id="9809825at2"/>
<gene>
    <name evidence="1" type="ORF">FPE01S_02_02300</name>
</gene>
<reference evidence="1 2" key="1">
    <citation type="submission" date="2015-04" db="EMBL/GenBank/DDBJ databases">
        <title>Whole genome shotgun sequence of Flavihumibacter petaseus NBRC 106054.</title>
        <authorList>
            <person name="Miyazawa S."/>
            <person name="Hosoyama A."/>
            <person name="Hashimoto M."/>
            <person name="Noguchi M."/>
            <person name="Tsuchikane K."/>
            <person name="Ohji S."/>
            <person name="Yamazoe A."/>
            <person name="Ichikawa N."/>
            <person name="Kimura A."/>
            <person name="Fujita N."/>
        </authorList>
    </citation>
    <scope>NUCLEOTIDE SEQUENCE [LARGE SCALE GENOMIC DNA]</scope>
    <source>
        <strain evidence="1 2">NBRC 106054</strain>
    </source>
</reference>
<dbReference type="Proteomes" id="UP000033121">
    <property type="component" value="Unassembled WGS sequence"/>
</dbReference>
<dbReference type="RefSeq" id="WP_046369058.1">
    <property type="nucleotide sequence ID" value="NZ_BBWV01000002.1"/>
</dbReference>
<evidence type="ECO:0000313" key="1">
    <source>
        <dbReference type="EMBL" id="GAO43126.1"/>
    </source>
</evidence>
<accession>A0A0E9N0G9</accession>
<evidence type="ECO:0000313" key="2">
    <source>
        <dbReference type="Proteomes" id="UP000033121"/>
    </source>
</evidence>
<keyword evidence="2" id="KW-1185">Reference proteome</keyword>